<feature type="transmembrane region" description="Helical" evidence="7">
    <location>
        <begin position="98"/>
        <end position="119"/>
    </location>
</feature>
<dbReference type="AlphaFoldDB" id="W4PI26"/>
<dbReference type="eggNOG" id="COG3104">
    <property type="taxonomic scope" value="Bacteria"/>
</dbReference>
<comment type="subcellular location">
    <subcellularLocation>
        <location evidence="1">Cell membrane</location>
        <topology evidence="1">Multi-pass membrane protein</topology>
    </subcellularLocation>
</comment>
<evidence type="ECO:0000256" key="4">
    <source>
        <dbReference type="ARBA" id="ARBA00022692"/>
    </source>
</evidence>
<accession>W4PI26</accession>
<dbReference type="InterPro" id="IPR050171">
    <property type="entry name" value="MFS_Transporters"/>
</dbReference>
<proteinExistence type="predicted"/>
<feature type="domain" description="Major facilitator superfamily (MFS) profile" evidence="8">
    <location>
        <begin position="1"/>
        <end position="153"/>
    </location>
</feature>
<feature type="transmembrane region" description="Helical" evidence="7">
    <location>
        <begin position="125"/>
        <end position="146"/>
    </location>
</feature>
<evidence type="ECO:0000256" key="7">
    <source>
        <dbReference type="SAM" id="Phobius"/>
    </source>
</evidence>
<reference evidence="10" key="1">
    <citation type="journal article" date="2014" name="Genome">
        <title>Draft Genome Sequences of Three Strains of Bacteroides pyogenes Isolated from a Cat and Swine.</title>
        <authorList>
            <person name="Sakamoto M."/>
            <person name="Oshima K."/>
            <person name="Suda W."/>
            <person name="Kitamura K."/>
            <person name="Iida T."/>
            <person name="Hattori M."/>
            <person name="Ohkuma M."/>
        </authorList>
    </citation>
    <scope>NUCLEOTIDE SEQUENCE [LARGE SCALE GENOMIC DNA]</scope>
    <source>
        <strain evidence="10">JCM 6294</strain>
    </source>
</reference>
<feature type="transmembrane region" description="Helical" evidence="7">
    <location>
        <begin position="62"/>
        <end position="86"/>
    </location>
</feature>
<dbReference type="PROSITE" id="PS50850">
    <property type="entry name" value="MFS"/>
    <property type="match status" value="1"/>
</dbReference>
<keyword evidence="5 7" id="KW-1133">Transmembrane helix</keyword>
<evidence type="ECO:0000256" key="2">
    <source>
        <dbReference type="ARBA" id="ARBA00022448"/>
    </source>
</evidence>
<dbReference type="InterPro" id="IPR020846">
    <property type="entry name" value="MFS_dom"/>
</dbReference>
<evidence type="ECO:0000313" key="10">
    <source>
        <dbReference type="Proteomes" id="UP000018842"/>
    </source>
</evidence>
<dbReference type="GO" id="GO:0022857">
    <property type="term" value="F:transmembrane transporter activity"/>
    <property type="evidence" value="ECO:0007669"/>
    <property type="project" value="InterPro"/>
</dbReference>
<evidence type="ECO:0000256" key="3">
    <source>
        <dbReference type="ARBA" id="ARBA00022475"/>
    </source>
</evidence>
<dbReference type="Gene3D" id="1.20.1250.20">
    <property type="entry name" value="MFS general substrate transporter like domains"/>
    <property type="match status" value="1"/>
</dbReference>
<dbReference type="Proteomes" id="UP000018842">
    <property type="component" value="Unassembled WGS sequence"/>
</dbReference>
<dbReference type="EMBL" id="BAIR01000022">
    <property type="protein sequence ID" value="GAE19407.1"/>
    <property type="molecule type" value="Genomic_DNA"/>
</dbReference>
<evidence type="ECO:0000313" key="9">
    <source>
        <dbReference type="EMBL" id="GAE19407.1"/>
    </source>
</evidence>
<keyword evidence="6 7" id="KW-0472">Membrane</keyword>
<keyword evidence="2" id="KW-0813">Transport</keyword>
<dbReference type="Pfam" id="PF00854">
    <property type="entry name" value="PTR2"/>
    <property type="match status" value="1"/>
</dbReference>
<feature type="transmembrane region" description="Helical" evidence="7">
    <location>
        <begin position="20"/>
        <end position="42"/>
    </location>
</feature>
<keyword evidence="4 7" id="KW-0812">Transmembrane</keyword>
<dbReference type="InterPro" id="IPR000109">
    <property type="entry name" value="POT_fam"/>
</dbReference>
<protein>
    <submittedName>
        <fullName evidence="9">Di-/tripeptide transporter</fullName>
    </submittedName>
</protein>
<organism evidence="9 10">
    <name type="scientific">Bacteroides pyogenes DSM 20611 = JCM 6294</name>
    <dbReference type="NCBI Taxonomy" id="1121100"/>
    <lineage>
        <taxon>Bacteria</taxon>
        <taxon>Pseudomonadati</taxon>
        <taxon>Bacteroidota</taxon>
        <taxon>Bacteroidia</taxon>
        <taxon>Bacteroidales</taxon>
        <taxon>Bacteroidaceae</taxon>
        <taxon>Bacteroides</taxon>
    </lineage>
</organism>
<evidence type="ECO:0000256" key="5">
    <source>
        <dbReference type="ARBA" id="ARBA00022989"/>
    </source>
</evidence>
<evidence type="ECO:0000256" key="6">
    <source>
        <dbReference type="ARBA" id="ARBA00023136"/>
    </source>
</evidence>
<dbReference type="SUPFAM" id="SSF103473">
    <property type="entry name" value="MFS general substrate transporter"/>
    <property type="match status" value="1"/>
</dbReference>
<dbReference type="PANTHER" id="PTHR23517:SF15">
    <property type="entry name" value="PROTON-DEPENDENT OLIGOPEPTIDE FAMILY TRANSPORT PROTEIN"/>
    <property type="match status" value="1"/>
</dbReference>
<dbReference type="PANTHER" id="PTHR23517">
    <property type="entry name" value="RESISTANCE PROTEIN MDTM, PUTATIVE-RELATED-RELATED"/>
    <property type="match status" value="1"/>
</dbReference>
<name>W4PI26_9BACE</name>
<evidence type="ECO:0000256" key="1">
    <source>
        <dbReference type="ARBA" id="ARBA00004651"/>
    </source>
</evidence>
<gene>
    <name evidence="9" type="ORF">JCM6294_2453</name>
</gene>
<dbReference type="GO" id="GO:0005886">
    <property type="term" value="C:plasma membrane"/>
    <property type="evidence" value="ECO:0007669"/>
    <property type="project" value="UniProtKB-SubCell"/>
</dbReference>
<keyword evidence="3" id="KW-1003">Cell membrane</keyword>
<comment type="caution">
    <text evidence="9">The sequence shown here is derived from an EMBL/GenBank/DDBJ whole genome shotgun (WGS) entry which is preliminary data.</text>
</comment>
<evidence type="ECO:0000259" key="8">
    <source>
        <dbReference type="PROSITE" id="PS50850"/>
    </source>
</evidence>
<sequence length="153" mass="16640">MAIFAYLARRKKEPSAPRKIGIGMVIAACGFLILSIGSIGLPTPTAIAAKGIDPDTLVSPNWLISTYLVLTFAELLLSPMGISFVSKVAPPKYKGMMMGGWFVATAIGNYMVSIIGYLWGDMQLWMVWSVLIVCCLLSALFIFSIMKKLEKVA</sequence>
<dbReference type="InterPro" id="IPR036259">
    <property type="entry name" value="MFS_trans_sf"/>
</dbReference>